<gene>
    <name evidence="2" type="ORF">Sdagh_51180</name>
</gene>
<dbReference type="InterPro" id="IPR053521">
    <property type="entry name" value="McjB-like"/>
</dbReference>
<reference evidence="2" key="1">
    <citation type="submission" date="2024-05" db="EMBL/GenBank/DDBJ databases">
        <title>Whole genome shotgun sequence of Streptomyces daghestanicus NBRC 12762.</title>
        <authorList>
            <person name="Komaki H."/>
            <person name="Tamura T."/>
        </authorList>
    </citation>
    <scope>NUCLEOTIDE SEQUENCE</scope>
    <source>
        <strain evidence="2">NBRC 12762</strain>
    </source>
</reference>
<accession>A0ABQ3Q7X8</accession>
<evidence type="ECO:0000313" key="3">
    <source>
        <dbReference type="Proteomes" id="UP001052655"/>
    </source>
</evidence>
<organism evidence="2 3">
    <name type="scientific">Streptomyces daghestanicus</name>
    <dbReference type="NCBI Taxonomy" id="66885"/>
    <lineage>
        <taxon>Bacteria</taxon>
        <taxon>Bacillati</taxon>
        <taxon>Actinomycetota</taxon>
        <taxon>Actinomycetes</taxon>
        <taxon>Kitasatosporales</taxon>
        <taxon>Streptomycetaceae</taxon>
        <taxon>Streptomyces</taxon>
    </lineage>
</organism>
<feature type="domain" description="Microcin J25-processing protein McjB C-terminal" evidence="1">
    <location>
        <begin position="21"/>
        <end position="133"/>
    </location>
</feature>
<dbReference type="EMBL" id="BNDX01000013">
    <property type="protein sequence ID" value="GHI33388.1"/>
    <property type="molecule type" value="Genomic_DNA"/>
</dbReference>
<dbReference type="NCBIfam" id="NF033537">
    <property type="entry name" value="lasso_biosyn_B2"/>
    <property type="match status" value="1"/>
</dbReference>
<evidence type="ECO:0000313" key="2">
    <source>
        <dbReference type="EMBL" id="GHI33388.1"/>
    </source>
</evidence>
<dbReference type="RefSeq" id="WP_190078585.1">
    <property type="nucleotide sequence ID" value="NZ_BMTC01000048.1"/>
</dbReference>
<comment type="caution">
    <text evidence="2">The sequence shown here is derived from an EMBL/GenBank/DDBJ whole genome shotgun (WGS) entry which is preliminary data.</text>
</comment>
<sequence length="138" mass="14722">MSGQLILEPSTTVPWHQRPAALVTVATARLLAHLSPRRLRQVLELASRGARPANLPQALQARNAVVSVSVAIAGPRCLERSVATALLCRLHGTWPQWCTGVTTQPFAAHAWIAVDGNPVGEDPDAITDFHLVMSVPAG</sequence>
<keyword evidence="3" id="KW-1185">Reference proteome</keyword>
<dbReference type="Pfam" id="PF13471">
    <property type="entry name" value="Transglut_core3"/>
    <property type="match status" value="1"/>
</dbReference>
<evidence type="ECO:0000259" key="1">
    <source>
        <dbReference type="Pfam" id="PF13471"/>
    </source>
</evidence>
<protein>
    <recommendedName>
        <fullName evidence="1">Microcin J25-processing protein McjB C-terminal domain-containing protein</fullName>
    </recommendedName>
</protein>
<name>A0ABQ3Q7X8_9ACTN</name>
<proteinExistence type="predicted"/>
<dbReference type="Proteomes" id="UP001052655">
    <property type="component" value="Unassembled WGS sequence"/>
</dbReference>
<dbReference type="InterPro" id="IPR032708">
    <property type="entry name" value="McjB_C"/>
</dbReference>